<name>B8RIR7_CULTA</name>
<dbReference type="InterPro" id="IPR035992">
    <property type="entry name" value="Ricin_B-like_lectins"/>
</dbReference>
<evidence type="ECO:0000256" key="1">
    <source>
        <dbReference type="SAM" id="SignalP"/>
    </source>
</evidence>
<dbReference type="AlphaFoldDB" id="B8RIR7"/>
<sequence length="114" mass="13092">MNCKISLCLLLSLVSVVISQQVPEGCVEIRNFQIDKFLVKSRRDNNQRRHVTYDTTAQQWIIVKEGDHYKISHAETKEPLFEASGNYVFTWLSRTDQGKADDWVITPSGKLGCF</sequence>
<dbReference type="EMBL" id="EZ000341">
    <property type="protein sequence ID" value="ACJ64215.1"/>
    <property type="molecule type" value="mRNA"/>
</dbReference>
<keyword evidence="1" id="KW-0732">Signal</keyword>
<feature type="chain" id="PRO_5002880102" evidence="1">
    <location>
        <begin position="20"/>
        <end position="114"/>
    </location>
</feature>
<proteinExistence type="evidence at transcript level"/>
<dbReference type="SUPFAM" id="SSF50370">
    <property type="entry name" value="Ricin B-like lectins"/>
    <property type="match status" value="1"/>
</dbReference>
<accession>B8RIR7</accession>
<reference evidence="2" key="1">
    <citation type="submission" date="2008-11" db="EMBL/GenBank/DDBJ databases">
        <title>The salivary gland transcriptome of the West Nile mosquito vector, Culex tarsalis, with characterization of protein family possibly acquired by horizontal transfer.</title>
        <authorList>
            <person name="Calvo E."/>
            <person name="Sanchez-Vargas I."/>
            <person name="Favreau A.J."/>
            <person name="Barbian K.D."/>
            <person name="Pham V.M."/>
            <person name="Olson K.E."/>
            <person name="Ribeiro J.M.C."/>
        </authorList>
    </citation>
    <scope>NUCLEOTIDE SEQUENCE</scope>
    <source>
        <tissue evidence="2">Salivary glands</tissue>
    </source>
</reference>
<evidence type="ECO:0000313" key="2">
    <source>
        <dbReference type="EMBL" id="ACJ64215.1"/>
    </source>
</evidence>
<organism evidence="2">
    <name type="scientific">Culex tarsalis</name>
    <name type="common">Encephalitis mosquito</name>
    <dbReference type="NCBI Taxonomy" id="7177"/>
    <lineage>
        <taxon>Eukaryota</taxon>
        <taxon>Metazoa</taxon>
        <taxon>Ecdysozoa</taxon>
        <taxon>Arthropoda</taxon>
        <taxon>Hexapoda</taxon>
        <taxon>Insecta</taxon>
        <taxon>Pterygota</taxon>
        <taxon>Neoptera</taxon>
        <taxon>Endopterygota</taxon>
        <taxon>Diptera</taxon>
        <taxon>Nematocera</taxon>
        <taxon>Culicoidea</taxon>
        <taxon>Culicidae</taxon>
        <taxon>Culicinae</taxon>
        <taxon>Culicini</taxon>
        <taxon>Culex</taxon>
        <taxon>Culex</taxon>
    </lineage>
</organism>
<feature type="signal peptide" evidence="1">
    <location>
        <begin position="1"/>
        <end position="19"/>
    </location>
</feature>
<protein>
    <submittedName>
        <fullName evidence="2">16.7 kDa salivary protein</fullName>
    </submittedName>
</protein>